<dbReference type="InterPro" id="IPR036271">
    <property type="entry name" value="Tet_transcr_reg_TetR-rel_C_sf"/>
</dbReference>
<dbReference type="GO" id="GO:0000976">
    <property type="term" value="F:transcription cis-regulatory region binding"/>
    <property type="evidence" value="ECO:0007669"/>
    <property type="project" value="TreeGrafter"/>
</dbReference>
<reference evidence="3 4" key="1">
    <citation type="submission" date="2016-10" db="EMBL/GenBank/DDBJ databases">
        <authorList>
            <person name="de Groot N.N."/>
        </authorList>
    </citation>
    <scope>NUCLEOTIDE SEQUENCE [LARGE SCALE GENOMIC DNA]</scope>
    <source>
        <strain evidence="3 4">DSM 44468</strain>
    </source>
</reference>
<dbReference type="AlphaFoldDB" id="A0A1I3XJ75"/>
<sequence>MQVEVDLQPELGLSVTEAARRAQLVSATISAIADLGYRKTTFARIKERAGLSSTRIIGYHFGNKAGLMQAVVTTVLGMKEKFLQEKAGGTTDRAEMLRAHIETEVAFLRDFPECVRVLREVVANADDPDGWRMAGPMLKDFQTGQFERLLRQGQREGAFGEFAPAVMARTITSAIDGAAEAYAAEESLDLDAYAAELVTTFVRATAPR</sequence>
<dbReference type="InterPro" id="IPR009057">
    <property type="entry name" value="Homeodomain-like_sf"/>
</dbReference>
<gene>
    <name evidence="3" type="ORF">SAMN05421835_115139</name>
</gene>
<dbReference type="STRING" id="115433.SAMN05421835_115139"/>
<feature type="domain" description="HTH tetR-type" evidence="2">
    <location>
        <begin position="25"/>
        <end position="71"/>
    </location>
</feature>
<dbReference type="InterPro" id="IPR050109">
    <property type="entry name" value="HTH-type_TetR-like_transc_reg"/>
</dbReference>
<keyword evidence="1 3" id="KW-0238">DNA-binding</keyword>
<organism evidence="3 4">
    <name type="scientific">Amycolatopsis sacchari</name>
    <dbReference type="NCBI Taxonomy" id="115433"/>
    <lineage>
        <taxon>Bacteria</taxon>
        <taxon>Bacillati</taxon>
        <taxon>Actinomycetota</taxon>
        <taxon>Actinomycetes</taxon>
        <taxon>Pseudonocardiales</taxon>
        <taxon>Pseudonocardiaceae</taxon>
        <taxon>Amycolatopsis</taxon>
    </lineage>
</organism>
<dbReference type="RefSeq" id="WP_091511508.1">
    <property type="nucleotide sequence ID" value="NZ_CBDQZW010000038.1"/>
</dbReference>
<dbReference type="SUPFAM" id="SSF46689">
    <property type="entry name" value="Homeodomain-like"/>
    <property type="match status" value="1"/>
</dbReference>
<evidence type="ECO:0000313" key="4">
    <source>
        <dbReference type="Proteomes" id="UP000199025"/>
    </source>
</evidence>
<dbReference type="Gene3D" id="1.10.357.10">
    <property type="entry name" value="Tetracycline Repressor, domain 2"/>
    <property type="match status" value="1"/>
</dbReference>
<evidence type="ECO:0000259" key="2">
    <source>
        <dbReference type="Pfam" id="PF00440"/>
    </source>
</evidence>
<dbReference type="Pfam" id="PF00440">
    <property type="entry name" value="TetR_N"/>
    <property type="match status" value="1"/>
</dbReference>
<keyword evidence="4" id="KW-1185">Reference proteome</keyword>
<evidence type="ECO:0000256" key="1">
    <source>
        <dbReference type="ARBA" id="ARBA00023125"/>
    </source>
</evidence>
<dbReference type="PANTHER" id="PTHR30055:SF226">
    <property type="entry name" value="HTH-TYPE TRANSCRIPTIONAL REGULATOR PKSA"/>
    <property type="match status" value="1"/>
</dbReference>
<dbReference type="EMBL" id="FORP01000015">
    <property type="protein sequence ID" value="SFK19583.1"/>
    <property type="molecule type" value="Genomic_DNA"/>
</dbReference>
<dbReference type="Proteomes" id="UP000199025">
    <property type="component" value="Unassembled WGS sequence"/>
</dbReference>
<name>A0A1I3XJ75_9PSEU</name>
<accession>A0A1I3XJ75</accession>
<dbReference type="GO" id="GO:0003700">
    <property type="term" value="F:DNA-binding transcription factor activity"/>
    <property type="evidence" value="ECO:0007669"/>
    <property type="project" value="TreeGrafter"/>
</dbReference>
<dbReference type="OrthoDB" id="9806334at2"/>
<dbReference type="Gene3D" id="1.10.10.60">
    <property type="entry name" value="Homeodomain-like"/>
    <property type="match status" value="1"/>
</dbReference>
<evidence type="ECO:0000313" key="3">
    <source>
        <dbReference type="EMBL" id="SFK19583.1"/>
    </source>
</evidence>
<dbReference type="InterPro" id="IPR001647">
    <property type="entry name" value="HTH_TetR"/>
</dbReference>
<dbReference type="PANTHER" id="PTHR30055">
    <property type="entry name" value="HTH-TYPE TRANSCRIPTIONAL REGULATOR RUTR"/>
    <property type="match status" value="1"/>
</dbReference>
<proteinExistence type="predicted"/>
<protein>
    <submittedName>
        <fullName evidence="3">DNA-binding transcriptional regulator, AcrR family</fullName>
    </submittedName>
</protein>
<dbReference type="SUPFAM" id="SSF48498">
    <property type="entry name" value="Tetracyclin repressor-like, C-terminal domain"/>
    <property type="match status" value="1"/>
</dbReference>